<evidence type="ECO:0000256" key="2">
    <source>
        <dbReference type="ARBA" id="ARBA00023125"/>
    </source>
</evidence>
<sequence length="215" mass="24224">MKYRIVIFDDNKNRRDSLRTLISMIDDMECVGEFEDCRQVLDKIDLSQPDLVLMDIDMPFVNGIEGVTLIRTKYPTLKIIMQTVFEDNDKVFSAICAGADGYILKQTAPNKLLDGMREVMEGGAPMSPVIAKKVLSLVKIQDRIFSKSDFELTKRELEILKYLAMGYSYKMIAEACFISYATVNTHISNIYTKLKVESVGGAVSIAINKGLIKID</sequence>
<dbReference type="InterPro" id="IPR039420">
    <property type="entry name" value="WalR-like"/>
</dbReference>
<dbReference type="SMART" id="SM00421">
    <property type="entry name" value="HTH_LUXR"/>
    <property type="match status" value="1"/>
</dbReference>
<dbReference type="PROSITE" id="PS00622">
    <property type="entry name" value="HTH_LUXR_1"/>
    <property type="match status" value="1"/>
</dbReference>
<dbReference type="PRINTS" id="PR00038">
    <property type="entry name" value="HTHLUXR"/>
</dbReference>
<feature type="domain" description="Response regulatory" evidence="5">
    <location>
        <begin position="4"/>
        <end position="120"/>
    </location>
</feature>
<evidence type="ECO:0000259" key="4">
    <source>
        <dbReference type="PROSITE" id="PS50043"/>
    </source>
</evidence>
<evidence type="ECO:0000313" key="6">
    <source>
        <dbReference type="EMBL" id="MFD2519968.1"/>
    </source>
</evidence>
<organism evidence="6 7">
    <name type="scientific">Emticicia soli</name>
    <dbReference type="NCBI Taxonomy" id="2027878"/>
    <lineage>
        <taxon>Bacteria</taxon>
        <taxon>Pseudomonadati</taxon>
        <taxon>Bacteroidota</taxon>
        <taxon>Cytophagia</taxon>
        <taxon>Cytophagales</taxon>
        <taxon>Leadbetterellaceae</taxon>
        <taxon>Emticicia</taxon>
    </lineage>
</organism>
<dbReference type="SUPFAM" id="SSF46894">
    <property type="entry name" value="C-terminal effector domain of the bipartite response regulators"/>
    <property type="match status" value="1"/>
</dbReference>
<accession>A0ABW5J2K0</accession>
<gene>
    <name evidence="6" type="ORF">ACFSR2_03670</name>
</gene>
<dbReference type="Pfam" id="PF00196">
    <property type="entry name" value="GerE"/>
    <property type="match status" value="1"/>
</dbReference>
<dbReference type="PROSITE" id="PS50043">
    <property type="entry name" value="HTH_LUXR_2"/>
    <property type="match status" value="1"/>
</dbReference>
<evidence type="ECO:0000256" key="1">
    <source>
        <dbReference type="ARBA" id="ARBA00022553"/>
    </source>
</evidence>
<dbReference type="InterPro" id="IPR016032">
    <property type="entry name" value="Sig_transdc_resp-reg_C-effctor"/>
</dbReference>
<dbReference type="InterPro" id="IPR058245">
    <property type="entry name" value="NreC/VraR/RcsB-like_REC"/>
</dbReference>
<dbReference type="RefSeq" id="WP_340235377.1">
    <property type="nucleotide sequence ID" value="NZ_JBBEWC010000004.1"/>
</dbReference>
<dbReference type="Pfam" id="PF00072">
    <property type="entry name" value="Response_reg"/>
    <property type="match status" value="1"/>
</dbReference>
<dbReference type="SMART" id="SM00448">
    <property type="entry name" value="REC"/>
    <property type="match status" value="1"/>
</dbReference>
<dbReference type="PANTHER" id="PTHR43214:SF43">
    <property type="entry name" value="TWO-COMPONENT RESPONSE REGULATOR"/>
    <property type="match status" value="1"/>
</dbReference>
<proteinExistence type="predicted"/>
<dbReference type="InterPro" id="IPR000792">
    <property type="entry name" value="Tscrpt_reg_LuxR_C"/>
</dbReference>
<dbReference type="Gene3D" id="3.40.50.2300">
    <property type="match status" value="1"/>
</dbReference>
<dbReference type="CDD" id="cd17535">
    <property type="entry name" value="REC_NarL-like"/>
    <property type="match status" value="1"/>
</dbReference>
<dbReference type="SUPFAM" id="SSF52172">
    <property type="entry name" value="CheY-like"/>
    <property type="match status" value="1"/>
</dbReference>
<dbReference type="Proteomes" id="UP001597510">
    <property type="component" value="Unassembled WGS sequence"/>
</dbReference>
<evidence type="ECO:0000256" key="3">
    <source>
        <dbReference type="PROSITE-ProRule" id="PRU00169"/>
    </source>
</evidence>
<dbReference type="PROSITE" id="PS50110">
    <property type="entry name" value="RESPONSE_REGULATORY"/>
    <property type="match status" value="1"/>
</dbReference>
<protein>
    <submittedName>
        <fullName evidence="6">Response regulator</fullName>
    </submittedName>
</protein>
<feature type="modified residue" description="4-aspartylphosphate" evidence="3">
    <location>
        <position position="55"/>
    </location>
</feature>
<feature type="domain" description="HTH luxR-type" evidence="4">
    <location>
        <begin position="145"/>
        <end position="210"/>
    </location>
</feature>
<evidence type="ECO:0000313" key="7">
    <source>
        <dbReference type="Proteomes" id="UP001597510"/>
    </source>
</evidence>
<dbReference type="EMBL" id="JBHULC010000004">
    <property type="protein sequence ID" value="MFD2519968.1"/>
    <property type="molecule type" value="Genomic_DNA"/>
</dbReference>
<name>A0ABW5J2K0_9BACT</name>
<dbReference type="InterPro" id="IPR011006">
    <property type="entry name" value="CheY-like_superfamily"/>
</dbReference>
<evidence type="ECO:0000259" key="5">
    <source>
        <dbReference type="PROSITE" id="PS50110"/>
    </source>
</evidence>
<comment type="caution">
    <text evidence="6">The sequence shown here is derived from an EMBL/GenBank/DDBJ whole genome shotgun (WGS) entry which is preliminary data.</text>
</comment>
<keyword evidence="7" id="KW-1185">Reference proteome</keyword>
<dbReference type="CDD" id="cd06170">
    <property type="entry name" value="LuxR_C_like"/>
    <property type="match status" value="1"/>
</dbReference>
<dbReference type="InterPro" id="IPR001789">
    <property type="entry name" value="Sig_transdc_resp-reg_receiver"/>
</dbReference>
<keyword evidence="2" id="KW-0238">DNA-binding</keyword>
<keyword evidence="1 3" id="KW-0597">Phosphoprotein</keyword>
<dbReference type="PANTHER" id="PTHR43214">
    <property type="entry name" value="TWO-COMPONENT RESPONSE REGULATOR"/>
    <property type="match status" value="1"/>
</dbReference>
<reference evidence="7" key="1">
    <citation type="journal article" date="2019" name="Int. J. Syst. Evol. Microbiol.">
        <title>The Global Catalogue of Microorganisms (GCM) 10K type strain sequencing project: providing services to taxonomists for standard genome sequencing and annotation.</title>
        <authorList>
            <consortium name="The Broad Institute Genomics Platform"/>
            <consortium name="The Broad Institute Genome Sequencing Center for Infectious Disease"/>
            <person name="Wu L."/>
            <person name="Ma J."/>
        </authorList>
    </citation>
    <scope>NUCLEOTIDE SEQUENCE [LARGE SCALE GENOMIC DNA]</scope>
    <source>
        <strain evidence="7">KCTC 52344</strain>
    </source>
</reference>